<name>A0A2P2R0F9_RHIMU</name>
<dbReference type="EMBL" id="GGEC01092258">
    <property type="protein sequence ID" value="MBX72742.1"/>
    <property type="molecule type" value="Transcribed_RNA"/>
</dbReference>
<evidence type="ECO:0000313" key="1">
    <source>
        <dbReference type="EMBL" id="MBX72742.1"/>
    </source>
</evidence>
<accession>A0A2P2R0F9</accession>
<organism evidence="1">
    <name type="scientific">Rhizophora mucronata</name>
    <name type="common">Asiatic mangrove</name>
    <dbReference type="NCBI Taxonomy" id="61149"/>
    <lineage>
        <taxon>Eukaryota</taxon>
        <taxon>Viridiplantae</taxon>
        <taxon>Streptophyta</taxon>
        <taxon>Embryophyta</taxon>
        <taxon>Tracheophyta</taxon>
        <taxon>Spermatophyta</taxon>
        <taxon>Magnoliopsida</taxon>
        <taxon>eudicotyledons</taxon>
        <taxon>Gunneridae</taxon>
        <taxon>Pentapetalae</taxon>
        <taxon>rosids</taxon>
        <taxon>fabids</taxon>
        <taxon>Malpighiales</taxon>
        <taxon>Rhizophoraceae</taxon>
        <taxon>Rhizophora</taxon>
    </lineage>
</organism>
<reference evidence="1" key="1">
    <citation type="submission" date="2018-02" db="EMBL/GenBank/DDBJ databases">
        <title>Rhizophora mucronata_Transcriptome.</title>
        <authorList>
            <person name="Meera S.P."/>
            <person name="Sreeshan A."/>
            <person name="Augustine A."/>
        </authorList>
    </citation>
    <scope>NUCLEOTIDE SEQUENCE</scope>
    <source>
        <tissue evidence="1">Leaf</tissue>
    </source>
</reference>
<sequence>MKSRWRWCQQNSR</sequence>
<protein>
    <submittedName>
        <fullName evidence="1">Uncharacterized protein</fullName>
    </submittedName>
</protein>
<proteinExistence type="predicted"/>